<dbReference type="Gene3D" id="1.10.3730.10">
    <property type="entry name" value="ProC C-terminal domain-like"/>
    <property type="match status" value="1"/>
</dbReference>
<sequence>MQSDEGRLRERKIGFLGGGNMAEALIRGLLQGGAVGAEQIRASDVKGDRLAFLHERYGIEATDDNDALCRWADVLVIAVKPQIVDRILAPIAAGLGSGDVVISIAAGVPIDAIEARLPEGARVIRSMPNTAAIALAGATAISAGGHATSDDVEIARAMFQAVGRVVVLDETLLDAVTGLSGSGPAYVMLMIEALADGGVKVGLGRDAALLLAAQTVYGAAKLQLETGEHPGRLKDMVTSPGGTAIAGLHTLESGGLRRTLIDAVEAASNRSAELGAQMAKKLRRT</sequence>
<organism evidence="13 14">
    <name type="scientific">Sorangium cellulosum</name>
    <name type="common">Polyangium cellulosum</name>
    <dbReference type="NCBI Taxonomy" id="56"/>
    <lineage>
        <taxon>Bacteria</taxon>
        <taxon>Pseudomonadati</taxon>
        <taxon>Myxococcota</taxon>
        <taxon>Polyangia</taxon>
        <taxon>Polyangiales</taxon>
        <taxon>Polyangiaceae</taxon>
        <taxon>Sorangium</taxon>
    </lineage>
</organism>
<dbReference type="Proteomes" id="UP000238348">
    <property type="component" value="Chromosome"/>
</dbReference>
<dbReference type="InterPro" id="IPR028939">
    <property type="entry name" value="P5C_Rdtase_cat_N"/>
</dbReference>
<dbReference type="GO" id="GO:0004735">
    <property type="term" value="F:pyrroline-5-carboxylate reductase activity"/>
    <property type="evidence" value="ECO:0007669"/>
    <property type="project" value="UniProtKB-UniRule"/>
</dbReference>
<reference evidence="13 14" key="1">
    <citation type="submission" date="2015-09" db="EMBL/GenBank/DDBJ databases">
        <title>Sorangium comparison.</title>
        <authorList>
            <person name="Zaburannyi N."/>
            <person name="Bunk B."/>
            <person name="Overmann J."/>
            <person name="Mueller R."/>
        </authorList>
    </citation>
    <scope>NUCLEOTIDE SEQUENCE [LARGE SCALE GENOMIC DNA]</scope>
    <source>
        <strain evidence="13 14">So ce26</strain>
    </source>
</reference>
<dbReference type="RefSeq" id="WP_104984018.1">
    <property type="nucleotide sequence ID" value="NZ_CP012673.1"/>
</dbReference>
<name>A0A2L0F2A5_SORCE</name>
<comment type="function">
    <text evidence="8">Catalyzes the reduction of 1-pyrroline-5-carboxylate (PCA) to L-proline.</text>
</comment>
<keyword evidence="7 8" id="KW-0560">Oxidoreductase</keyword>
<evidence type="ECO:0000256" key="5">
    <source>
        <dbReference type="ARBA" id="ARBA00022650"/>
    </source>
</evidence>
<keyword evidence="5 8" id="KW-0641">Proline biosynthesis</keyword>
<dbReference type="Pfam" id="PF14748">
    <property type="entry name" value="P5CR_dimer"/>
    <property type="match status" value="1"/>
</dbReference>
<dbReference type="SUPFAM" id="SSF51735">
    <property type="entry name" value="NAD(P)-binding Rossmann-fold domains"/>
    <property type="match status" value="1"/>
</dbReference>
<evidence type="ECO:0000256" key="2">
    <source>
        <dbReference type="ARBA" id="ARBA00005525"/>
    </source>
</evidence>
<dbReference type="InterPro" id="IPR029036">
    <property type="entry name" value="P5CR_dimer"/>
</dbReference>
<evidence type="ECO:0000256" key="3">
    <source>
        <dbReference type="ARBA" id="ARBA00022490"/>
    </source>
</evidence>
<dbReference type="AlphaFoldDB" id="A0A2L0F2A5"/>
<dbReference type="UniPathway" id="UPA00098">
    <property type="reaction ID" value="UER00361"/>
</dbReference>
<evidence type="ECO:0000256" key="7">
    <source>
        <dbReference type="ARBA" id="ARBA00023002"/>
    </source>
</evidence>
<dbReference type="Gene3D" id="3.40.50.720">
    <property type="entry name" value="NAD(P)-binding Rossmann-like Domain"/>
    <property type="match status" value="1"/>
</dbReference>
<dbReference type="PANTHER" id="PTHR11645">
    <property type="entry name" value="PYRROLINE-5-CARBOXYLATE REDUCTASE"/>
    <property type="match status" value="1"/>
</dbReference>
<dbReference type="Pfam" id="PF03807">
    <property type="entry name" value="F420_oxidored"/>
    <property type="match status" value="1"/>
</dbReference>
<comment type="subcellular location">
    <subcellularLocation>
        <location evidence="1 8">Cytoplasm</location>
    </subcellularLocation>
</comment>
<dbReference type="InterPro" id="IPR036291">
    <property type="entry name" value="NAD(P)-bd_dom_sf"/>
</dbReference>
<dbReference type="GO" id="GO:0005737">
    <property type="term" value="C:cytoplasm"/>
    <property type="evidence" value="ECO:0007669"/>
    <property type="project" value="UniProtKB-SubCell"/>
</dbReference>
<dbReference type="PIRSF" id="PIRSF000193">
    <property type="entry name" value="Pyrrol-5-carb_rd"/>
    <property type="match status" value="1"/>
</dbReference>
<evidence type="ECO:0000256" key="9">
    <source>
        <dbReference type="NCBIfam" id="TIGR00112"/>
    </source>
</evidence>
<feature type="domain" description="Pyrroline-5-carboxylate reductase catalytic N-terminal" evidence="11">
    <location>
        <begin position="12"/>
        <end position="107"/>
    </location>
</feature>
<dbReference type="FunFam" id="1.10.3730.10:FF:000001">
    <property type="entry name" value="Pyrroline-5-carboxylate reductase"/>
    <property type="match status" value="1"/>
</dbReference>
<proteinExistence type="inferred from homology"/>
<comment type="catalytic activity">
    <reaction evidence="8">
        <text>L-proline + NAD(+) = (S)-1-pyrroline-5-carboxylate + NADH + 2 H(+)</text>
        <dbReference type="Rhea" id="RHEA:14105"/>
        <dbReference type="ChEBI" id="CHEBI:15378"/>
        <dbReference type="ChEBI" id="CHEBI:17388"/>
        <dbReference type="ChEBI" id="CHEBI:57540"/>
        <dbReference type="ChEBI" id="CHEBI:57945"/>
        <dbReference type="ChEBI" id="CHEBI:60039"/>
        <dbReference type="EC" id="1.5.1.2"/>
    </reaction>
</comment>
<dbReference type="SUPFAM" id="SSF48179">
    <property type="entry name" value="6-phosphogluconate dehydrogenase C-terminal domain-like"/>
    <property type="match status" value="1"/>
</dbReference>
<dbReference type="PANTHER" id="PTHR11645:SF0">
    <property type="entry name" value="PYRROLINE-5-CARBOXYLATE REDUCTASE 3"/>
    <property type="match status" value="1"/>
</dbReference>
<keyword evidence="6 8" id="KW-0521">NADP</keyword>
<comment type="pathway">
    <text evidence="8">Amino-acid biosynthesis; L-proline biosynthesis; L-proline from L-glutamate 5-semialdehyde: step 1/1.</text>
</comment>
<dbReference type="HAMAP" id="MF_01925">
    <property type="entry name" value="P5C_reductase"/>
    <property type="match status" value="1"/>
</dbReference>
<evidence type="ECO:0000256" key="4">
    <source>
        <dbReference type="ARBA" id="ARBA00022605"/>
    </source>
</evidence>
<accession>A0A2L0F2A5</accession>
<feature type="binding site" evidence="10">
    <location>
        <begin position="78"/>
        <end position="81"/>
    </location>
    <ligand>
        <name>NADP(+)</name>
        <dbReference type="ChEBI" id="CHEBI:58349"/>
    </ligand>
</feature>
<dbReference type="InterPro" id="IPR008927">
    <property type="entry name" value="6-PGluconate_DH-like_C_sf"/>
</dbReference>
<comment type="catalytic activity">
    <reaction evidence="8">
        <text>L-proline + NADP(+) = (S)-1-pyrroline-5-carboxylate + NADPH + 2 H(+)</text>
        <dbReference type="Rhea" id="RHEA:14109"/>
        <dbReference type="ChEBI" id="CHEBI:15378"/>
        <dbReference type="ChEBI" id="CHEBI:17388"/>
        <dbReference type="ChEBI" id="CHEBI:57783"/>
        <dbReference type="ChEBI" id="CHEBI:58349"/>
        <dbReference type="ChEBI" id="CHEBI:60039"/>
        <dbReference type="EC" id="1.5.1.2"/>
    </reaction>
</comment>
<evidence type="ECO:0000313" key="13">
    <source>
        <dbReference type="EMBL" id="AUX45673.1"/>
    </source>
</evidence>
<feature type="binding site" evidence="10">
    <location>
        <begin position="16"/>
        <end position="21"/>
    </location>
    <ligand>
        <name>NADP(+)</name>
        <dbReference type="ChEBI" id="CHEBI:58349"/>
    </ligand>
</feature>
<dbReference type="GO" id="GO:0055129">
    <property type="term" value="P:L-proline biosynthetic process"/>
    <property type="evidence" value="ECO:0007669"/>
    <property type="project" value="UniProtKB-UniRule"/>
</dbReference>
<dbReference type="FunFam" id="3.40.50.720:FF:000190">
    <property type="entry name" value="Pyrroline-5-carboxylate reductase"/>
    <property type="match status" value="1"/>
</dbReference>
<gene>
    <name evidence="8 13" type="primary">proC</name>
    <name evidence="13" type="ORF">SOCE26_071680</name>
</gene>
<evidence type="ECO:0000256" key="10">
    <source>
        <dbReference type="PIRSR" id="PIRSR000193-1"/>
    </source>
</evidence>
<keyword evidence="3 8" id="KW-0963">Cytoplasm</keyword>
<dbReference type="EC" id="1.5.1.2" evidence="8 9"/>
<evidence type="ECO:0000256" key="6">
    <source>
        <dbReference type="ARBA" id="ARBA00022857"/>
    </source>
</evidence>
<dbReference type="EMBL" id="CP012673">
    <property type="protein sequence ID" value="AUX45673.1"/>
    <property type="molecule type" value="Genomic_DNA"/>
</dbReference>
<evidence type="ECO:0000259" key="11">
    <source>
        <dbReference type="Pfam" id="PF03807"/>
    </source>
</evidence>
<evidence type="ECO:0000259" key="12">
    <source>
        <dbReference type="Pfam" id="PF14748"/>
    </source>
</evidence>
<dbReference type="OrthoDB" id="9805754at2"/>
<dbReference type="NCBIfam" id="TIGR00112">
    <property type="entry name" value="proC"/>
    <property type="match status" value="1"/>
</dbReference>
<feature type="binding site" evidence="10">
    <location>
        <position position="65"/>
    </location>
    <ligand>
        <name>NADPH</name>
        <dbReference type="ChEBI" id="CHEBI:57783"/>
    </ligand>
</feature>
<comment type="similarity">
    <text evidence="2 8">Belongs to the pyrroline-5-carboxylate reductase family.</text>
</comment>
<evidence type="ECO:0000313" key="14">
    <source>
        <dbReference type="Proteomes" id="UP000238348"/>
    </source>
</evidence>
<keyword evidence="4 8" id="KW-0028">Amino-acid biosynthesis</keyword>
<dbReference type="InterPro" id="IPR000304">
    <property type="entry name" value="Pyrroline-COOH_reductase"/>
</dbReference>
<feature type="domain" description="Pyrroline-5-carboxylate reductase dimerisation" evidence="12">
    <location>
        <begin position="170"/>
        <end position="274"/>
    </location>
</feature>
<evidence type="ECO:0000256" key="8">
    <source>
        <dbReference type="HAMAP-Rule" id="MF_01925"/>
    </source>
</evidence>
<evidence type="ECO:0000256" key="1">
    <source>
        <dbReference type="ARBA" id="ARBA00004496"/>
    </source>
</evidence>
<protein>
    <recommendedName>
        <fullName evidence="8 9">Pyrroline-5-carboxylate reductase</fullName>
        <shortName evidence="8">P5C reductase</shortName>
        <shortName evidence="8">P5CR</shortName>
        <ecNumber evidence="8 9">1.5.1.2</ecNumber>
    </recommendedName>
    <alternativeName>
        <fullName evidence="8">PCA reductase</fullName>
    </alternativeName>
</protein>